<proteinExistence type="predicted"/>
<reference evidence="2 3" key="1">
    <citation type="submission" date="2021-10" db="EMBL/GenBank/DDBJ databases">
        <title>Genome sequencing of Xanthomonas strains from NCPPB.</title>
        <authorList>
            <person name="Hussein R."/>
            <person name="Harrison J."/>
            <person name="Studholme D.J."/>
            <person name="Vicente J."/>
            <person name="Grant M."/>
        </authorList>
    </citation>
    <scope>NUCLEOTIDE SEQUENCE [LARGE SCALE GENOMIC DNA]</scope>
    <source>
        <strain evidence="2 3">NCPPB 101</strain>
    </source>
</reference>
<organism evidence="2 3">
    <name type="scientific">Xanthomonas cassavae CFBP 4642</name>
    <dbReference type="NCBI Taxonomy" id="1219375"/>
    <lineage>
        <taxon>Bacteria</taxon>
        <taxon>Pseudomonadati</taxon>
        <taxon>Pseudomonadota</taxon>
        <taxon>Gammaproteobacteria</taxon>
        <taxon>Lysobacterales</taxon>
        <taxon>Lysobacteraceae</taxon>
        <taxon>Xanthomonas</taxon>
    </lineage>
</organism>
<gene>
    <name evidence="2" type="ORF">LL965_18100</name>
</gene>
<feature type="coiled-coil region" evidence="1">
    <location>
        <begin position="33"/>
        <end position="60"/>
    </location>
</feature>
<sequence>MSHLDYERGLYEGVAAQQHQYAAGRRDGWDEAVDQMTPRYQALERERDALQQERDNIAYAANAMGVIARAMQEVIANGTRDQQMEVINRYNALCDMYLNNGVLRTEPHNDPTAQEREGDVASFFPKLAQQLNARSSHDDDYSS</sequence>
<comment type="caution">
    <text evidence="2">The sequence shown here is derived from an EMBL/GenBank/DDBJ whole genome shotgun (WGS) entry which is preliminary data.</text>
</comment>
<protein>
    <submittedName>
        <fullName evidence="2">Uncharacterized protein</fullName>
    </submittedName>
</protein>
<evidence type="ECO:0000313" key="2">
    <source>
        <dbReference type="EMBL" id="MCC4621885.1"/>
    </source>
</evidence>
<keyword evidence="3" id="KW-1185">Reference proteome</keyword>
<evidence type="ECO:0000313" key="3">
    <source>
        <dbReference type="Proteomes" id="UP001199206"/>
    </source>
</evidence>
<dbReference type="Proteomes" id="UP001199206">
    <property type="component" value="Unassembled WGS sequence"/>
</dbReference>
<keyword evidence="1" id="KW-0175">Coiled coil</keyword>
<evidence type="ECO:0000256" key="1">
    <source>
        <dbReference type="SAM" id="Coils"/>
    </source>
</evidence>
<dbReference type="EMBL" id="JAJGQJ010000057">
    <property type="protein sequence ID" value="MCC4621885.1"/>
    <property type="molecule type" value="Genomic_DNA"/>
</dbReference>
<dbReference type="RefSeq" id="WP_228325773.1">
    <property type="nucleotide sequence ID" value="NZ_CAWLZN010000002.1"/>
</dbReference>
<accession>A0ABS8HL68</accession>
<name>A0ABS8HL68_9XANT</name>